<reference evidence="1" key="1">
    <citation type="submission" date="2021-06" db="EMBL/GenBank/DDBJ databases">
        <title>Comparative genomics, transcriptomics and evolutionary studies reveal genomic signatures of adaptation to plant cell wall in hemibiotrophic fungi.</title>
        <authorList>
            <consortium name="DOE Joint Genome Institute"/>
            <person name="Baroncelli R."/>
            <person name="Diaz J.F."/>
            <person name="Benocci T."/>
            <person name="Peng M."/>
            <person name="Battaglia E."/>
            <person name="Haridas S."/>
            <person name="Andreopoulos W."/>
            <person name="Labutti K."/>
            <person name="Pangilinan J."/>
            <person name="Floch G.L."/>
            <person name="Makela M.R."/>
            <person name="Henrissat B."/>
            <person name="Grigoriev I.V."/>
            <person name="Crouch J.A."/>
            <person name="De Vries R.P."/>
            <person name="Sukno S.A."/>
            <person name="Thon M.R."/>
        </authorList>
    </citation>
    <scope>NUCLEOTIDE SEQUENCE</scope>
    <source>
        <strain evidence="1">CBS 193.32</strain>
    </source>
</reference>
<sequence length="163" mass="18754">MIPSLWFRWCINIHLNTNMDAPKLDLLPLKKRDRTNENFEKVRENIMRRCNEISHRYQTDVYITLRRKHKHYEYSSTDDPSWPISRADMERVYPVPLRKTPANFVRHRSRATKAHLHIVKSTSGVEKLKVCAGEDSTPSGFVGVNTGVIGLQGAAVNESLPLA</sequence>
<dbReference type="GeneID" id="85461065"/>
<evidence type="ECO:0000313" key="2">
    <source>
        <dbReference type="Proteomes" id="UP001224890"/>
    </source>
</evidence>
<gene>
    <name evidence="1" type="ORF">BDP55DRAFT_686865</name>
</gene>
<protein>
    <submittedName>
        <fullName evidence="1">Uncharacterized protein</fullName>
    </submittedName>
</protein>
<name>A0AAJ0EL28_9PEZI</name>
<organism evidence="1 2">
    <name type="scientific">Colletotrichum godetiae</name>
    <dbReference type="NCBI Taxonomy" id="1209918"/>
    <lineage>
        <taxon>Eukaryota</taxon>
        <taxon>Fungi</taxon>
        <taxon>Dikarya</taxon>
        <taxon>Ascomycota</taxon>
        <taxon>Pezizomycotina</taxon>
        <taxon>Sordariomycetes</taxon>
        <taxon>Hypocreomycetidae</taxon>
        <taxon>Glomerellales</taxon>
        <taxon>Glomerellaceae</taxon>
        <taxon>Colletotrichum</taxon>
        <taxon>Colletotrichum acutatum species complex</taxon>
    </lineage>
</organism>
<dbReference type="Proteomes" id="UP001224890">
    <property type="component" value="Unassembled WGS sequence"/>
</dbReference>
<comment type="caution">
    <text evidence="1">The sequence shown here is derived from an EMBL/GenBank/DDBJ whole genome shotgun (WGS) entry which is preliminary data.</text>
</comment>
<dbReference type="AlphaFoldDB" id="A0AAJ0EL28"/>
<keyword evidence="2" id="KW-1185">Reference proteome</keyword>
<evidence type="ECO:0000313" key="1">
    <source>
        <dbReference type="EMBL" id="KAK1657060.1"/>
    </source>
</evidence>
<accession>A0AAJ0EL28</accession>
<dbReference type="RefSeq" id="XP_060421824.1">
    <property type="nucleotide sequence ID" value="XM_060576539.1"/>
</dbReference>
<proteinExistence type="predicted"/>
<dbReference type="EMBL" id="JAHMHR010000106">
    <property type="protein sequence ID" value="KAK1657060.1"/>
    <property type="molecule type" value="Genomic_DNA"/>
</dbReference>